<keyword evidence="2" id="KW-1185">Reference proteome</keyword>
<sequence length="72" mass="8520">MKQKRIKIQQNFTTVARELFFRLISLEEVDEVKLDEVTSTVSVISRKNISYHKIREILQEMSLATKTTLVFF</sequence>
<dbReference type="RefSeq" id="WP_078807584.1">
    <property type="nucleotide sequence ID" value="NZ_FUXI01000018.1"/>
</dbReference>
<reference evidence="1 2" key="1">
    <citation type="submission" date="2017-02" db="EMBL/GenBank/DDBJ databases">
        <authorList>
            <person name="Peterson S.W."/>
        </authorList>
    </citation>
    <scope>NUCLEOTIDE SEQUENCE [LARGE SCALE GENOMIC DNA]</scope>
    <source>
        <strain evidence="1 2">ATCC BAA-1030</strain>
    </source>
</reference>
<gene>
    <name evidence="1" type="ORF">SAMN02745116_01652</name>
</gene>
<accession>A0A1T4P4L4</accession>
<dbReference type="Proteomes" id="UP000190328">
    <property type="component" value="Unassembled WGS sequence"/>
</dbReference>
<dbReference type="EMBL" id="FUXI01000018">
    <property type="protein sequence ID" value="SJZ86454.1"/>
    <property type="molecule type" value="Genomic_DNA"/>
</dbReference>
<name>A0A1T4P4L4_9ENTE</name>
<evidence type="ECO:0000313" key="2">
    <source>
        <dbReference type="Proteomes" id="UP000190328"/>
    </source>
</evidence>
<dbReference type="STRING" id="263852.SAMN02745116_01652"/>
<evidence type="ECO:0000313" key="1">
    <source>
        <dbReference type="EMBL" id="SJZ86454.1"/>
    </source>
</evidence>
<organism evidence="1 2">
    <name type="scientific">Pilibacter termitis</name>
    <dbReference type="NCBI Taxonomy" id="263852"/>
    <lineage>
        <taxon>Bacteria</taxon>
        <taxon>Bacillati</taxon>
        <taxon>Bacillota</taxon>
        <taxon>Bacilli</taxon>
        <taxon>Lactobacillales</taxon>
        <taxon>Enterococcaceae</taxon>
        <taxon>Pilibacter</taxon>
    </lineage>
</organism>
<proteinExistence type="predicted"/>
<protein>
    <submittedName>
        <fullName evidence="1">Uncharacterized protein</fullName>
    </submittedName>
</protein>
<dbReference type="AlphaFoldDB" id="A0A1T4P4L4"/>